<gene>
    <name evidence="2" type="ORF">PNOK_0644000</name>
</gene>
<protein>
    <submittedName>
        <fullName evidence="2">Uncharacterized protein</fullName>
    </submittedName>
</protein>
<comment type="caution">
    <text evidence="2">The sequence shown here is derived from an EMBL/GenBank/DDBJ whole genome shotgun (WGS) entry which is preliminary data.</text>
</comment>
<evidence type="ECO:0000313" key="2">
    <source>
        <dbReference type="EMBL" id="PAV17954.1"/>
    </source>
</evidence>
<dbReference type="Proteomes" id="UP000217199">
    <property type="component" value="Unassembled WGS sequence"/>
</dbReference>
<organism evidence="2 3">
    <name type="scientific">Pyrrhoderma noxium</name>
    <dbReference type="NCBI Taxonomy" id="2282107"/>
    <lineage>
        <taxon>Eukaryota</taxon>
        <taxon>Fungi</taxon>
        <taxon>Dikarya</taxon>
        <taxon>Basidiomycota</taxon>
        <taxon>Agaricomycotina</taxon>
        <taxon>Agaricomycetes</taxon>
        <taxon>Hymenochaetales</taxon>
        <taxon>Hymenochaetaceae</taxon>
        <taxon>Pyrrhoderma</taxon>
    </lineage>
</organism>
<name>A0A286UEN1_9AGAM</name>
<evidence type="ECO:0000313" key="3">
    <source>
        <dbReference type="Proteomes" id="UP000217199"/>
    </source>
</evidence>
<dbReference type="InParanoid" id="A0A286UEN1"/>
<reference evidence="2 3" key="1">
    <citation type="journal article" date="2017" name="Mol. Ecol.">
        <title>Comparative and population genomic landscape of Phellinus noxius: A hypervariable fungus causing root rot in trees.</title>
        <authorList>
            <person name="Chung C.L."/>
            <person name="Lee T.J."/>
            <person name="Akiba M."/>
            <person name="Lee H.H."/>
            <person name="Kuo T.H."/>
            <person name="Liu D."/>
            <person name="Ke H.M."/>
            <person name="Yokoi T."/>
            <person name="Roa M.B."/>
            <person name="Lu M.J."/>
            <person name="Chang Y.Y."/>
            <person name="Ann P.J."/>
            <person name="Tsai J.N."/>
            <person name="Chen C.Y."/>
            <person name="Tzean S.S."/>
            <person name="Ota Y."/>
            <person name="Hattori T."/>
            <person name="Sahashi N."/>
            <person name="Liou R.F."/>
            <person name="Kikuchi T."/>
            <person name="Tsai I.J."/>
        </authorList>
    </citation>
    <scope>NUCLEOTIDE SEQUENCE [LARGE SCALE GENOMIC DNA]</scope>
    <source>
        <strain evidence="2 3">FFPRI411160</strain>
    </source>
</reference>
<feature type="compositionally biased region" description="Low complexity" evidence="1">
    <location>
        <begin position="57"/>
        <end position="71"/>
    </location>
</feature>
<accession>A0A286UEN1</accession>
<evidence type="ECO:0000256" key="1">
    <source>
        <dbReference type="SAM" id="MobiDB-lite"/>
    </source>
</evidence>
<keyword evidence="3" id="KW-1185">Reference proteome</keyword>
<feature type="region of interest" description="Disordered" evidence="1">
    <location>
        <begin position="57"/>
        <end position="78"/>
    </location>
</feature>
<dbReference type="OrthoDB" id="565731at2759"/>
<proteinExistence type="predicted"/>
<dbReference type="EMBL" id="NBII01000006">
    <property type="protein sequence ID" value="PAV17954.1"/>
    <property type="molecule type" value="Genomic_DNA"/>
</dbReference>
<dbReference type="AlphaFoldDB" id="A0A286UEN1"/>
<sequence>MATVFHRANALRISHTRIILRREFSVSASVYKKRSKHVETTFEDDFFDSGSEDLFSSTSSTSTSEEVPSNSAETAKDKTSAKIFDQQLAYISDRLGPKPKANHPQARSTAISNLLHVASRPDQLERLASVLEAWRRDDRQVNTKTTIQIIDRCLLYKPDLLVRLFADRRKYGLTIPSQEEARRILRTLTVYRPHNVITSKDIAVKRAANASALRSVATFAALLPSHGLKPATEDLTCAALLGQACAKNIPLENATASSEKSARRPVQLSSAGLRALSSLSGNLVHMLSSNEAEQNVVANIDRIDRLGKVNHKPSVLEKRNYGFTQSKALEWLWVTKALKDIVNVLKGRDNPYSSILSNALEQRQRYLPTRSDQAQVA</sequence>